<proteinExistence type="predicted"/>
<dbReference type="EMBL" id="OV725081">
    <property type="protein sequence ID" value="CAH1403892.1"/>
    <property type="molecule type" value="Genomic_DNA"/>
</dbReference>
<dbReference type="Proteomes" id="UP001152798">
    <property type="component" value="Chromosome 5"/>
</dbReference>
<organism evidence="2 3">
    <name type="scientific">Nezara viridula</name>
    <name type="common">Southern green stink bug</name>
    <name type="synonym">Cimex viridulus</name>
    <dbReference type="NCBI Taxonomy" id="85310"/>
    <lineage>
        <taxon>Eukaryota</taxon>
        <taxon>Metazoa</taxon>
        <taxon>Ecdysozoa</taxon>
        <taxon>Arthropoda</taxon>
        <taxon>Hexapoda</taxon>
        <taxon>Insecta</taxon>
        <taxon>Pterygota</taxon>
        <taxon>Neoptera</taxon>
        <taxon>Paraneoptera</taxon>
        <taxon>Hemiptera</taxon>
        <taxon>Heteroptera</taxon>
        <taxon>Panheteroptera</taxon>
        <taxon>Pentatomomorpha</taxon>
        <taxon>Pentatomoidea</taxon>
        <taxon>Pentatomidae</taxon>
        <taxon>Pentatominae</taxon>
        <taxon>Nezara</taxon>
    </lineage>
</organism>
<evidence type="ECO:0000313" key="2">
    <source>
        <dbReference type="EMBL" id="CAH1403892.1"/>
    </source>
</evidence>
<name>A0A9P0HLK1_NEZVI</name>
<accession>A0A9P0HLK1</accession>
<sequence length="126" mass="13983">MNFSCLKFLLHTDLFILYYGGNPPRGSRAIHSSGSDIKGGRRPIIIMIDLSEARTEAFGLSDPGALMESKQKGRPSHPGDGVGLQYEPGDLNPGGLHQLRDLQVRSFHRGAQLRDQPPKQEHDRPR</sequence>
<feature type="compositionally biased region" description="Basic and acidic residues" evidence="1">
    <location>
        <begin position="116"/>
        <end position="126"/>
    </location>
</feature>
<dbReference type="AlphaFoldDB" id="A0A9P0HLK1"/>
<feature type="region of interest" description="Disordered" evidence="1">
    <location>
        <begin position="61"/>
        <end position="126"/>
    </location>
</feature>
<gene>
    <name evidence="2" type="ORF">NEZAVI_LOCUS12407</name>
</gene>
<protein>
    <submittedName>
        <fullName evidence="2">Uncharacterized protein</fullName>
    </submittedName>
</protein>
<evidence type="ECO:0000313" key="3">
    <source>
        <dbReference type="Proteomes" id="UP001152798"/>
    </source>
</evidence>
<keyword evidence="3" id="KW-1185">Reference proteome</keyword>
<evidence type="ECO:0000256" key="1">
    <source>
        <dbReference type="SAM" id="MobiDB-lite"/>
    </source>
</evidence>
<reference evidence="2" key="1">
    <citation type="submission" date="2022-01" db="EMBL/GenBank/DDBJ databases">
        <authorList>
            <person name="King R."/>
        </authorList>
    </citation>
    <scope>NUCLEOTIDE SEQUENCE</scope>
</reference>